<keyword evidence="7" id="KW-1185">Reference proteome</keyword>
<name>A0A3M0A5T4_9GAMM</name>
<dbReference type="GO" id="GO:0003700">
    <property type="term" value="F:DNA-binding transcription factor activity"/>
    <property type="evidence" value="ECO:0007669"/>
    <property type="project" value="InterPro"/>
</dbReference>
<gene>
    <name evidence="6" type="ORF">DFR27_1333</name>
</gene>
<dbReference type="CDD" id="cd05013">
    <property type="entry name" value="SIS_RpiR"/>
    <property type="match status" value="1"/>
</dbReference>
<proteinExistence type="predicted"/>
<evidence type="ECO:0000256" key="2">
    <source>
        <dbReference type="ARBA" id="ARBA00023125"/>
    </source>
</evidence>
<dbReference type="PROSITE" id="PS51464">
    <property type="entry name" value="SIS"/>
    <property type="match status" value="1"/>
</dbReference>
<keyword evidence="1" id="KW-0805">Transcription regulation</keyword>
<dbReference type="InterPro" id="IPR046348">
    <property type="entry name" value="SIS_dom_sf"/>
</dbReference>
<dbReference type="GO" id="GO:0003677">
    <property type="term" value="F:DNA binding"/>
    <property type="evidence" value="ECO:0007669"/>
    <property type="project" value="UniProtKB-KW"/>
</dbReference>
<dbReference type="RefSeq" id="WP_121876671.1">
    <property type="nucleotide sequence ID" value="NZ_REFJ01000003.1"/>
</dbReference>
<dbReference type="InterPro" id="IPR047640">
    <property type="entry name" value="RpiR-like"/>
</dbReference>
<evidence type="ECO:0000259" key="5">
    <source>
        <dbReference type="PROSITE" id="PS51464"/>
    </source>
</evidence>
<evidence type="ECO:0000313" key="6">
    <source>
        <dbReference type="EMBL" id="RMA79977.1"/>
    </source>
</evidence>
<evidence type="ECO:0000256" key="3">
    <source>
        <dbReference type="ARBA" id="ARBA00023163"/>
    </source>
</evidence>
<dbReference type="Proteomes" id="UP000267187">
    <property type="component" value="Unassembled WGS sequence"/>
</dbReference>
<evidence type="ECO:0000259" key="4">
    <source>
        <dbReference type="PROSITE" id="PS51071"/>
    </source>
</evidence>
<dbReference type="InterPro" id="IPR035472">
    <property type="entry name" value="RpiR-like_SIS"/>
</dbReference>
<dbReference type="InterPro" id="IPR009057">
    <property type="entry name" value="Homeodomain-like_sf"/>
</dbReference>
<dbReference type="InterPro" id="IPR000281">
    <property type="entry name" value="HTH_RpiR"/>
</dbReference>
<reference evidence="6 7" key="1">
    <citation type="submission" date="2018-10" db="EMBL/GenBank/DDBJ databases">
        <title>Genomic Encyclopedia of Type Strains, Phase IV (KMG-IV): sequencing the most valuable type-strain genomes for metagenomic binning, comparative biology and taxonomic classification.</title>
        <authorList>
            <person name="Goeker M."/>
        </authorList>
    </citation>
    <scope>NUCLEOTIDE SEQUENCE [LARGE SCALE GENOMIC DNA]</scope>
    <source>
        <strain evidence="6 7">DSM 25080</strain>
    </source>
</reference>
<dbReference type="GO" id="GO:1901135">
    <property type="term" value="P:carbohydrate derivative metabolic process"/>
    <property type="evidence" value="ECO:0007669"/>
    <property type="project" value="InterPro"/>
</dbReference>
<dbReference type="InterPro" id="IPR036388">
    <property type="entry name" value="WH-like_DNA-bd_sf"/>
</dbReference>
<dbReference type="Pfam" id="PF01380">
    <property type="entry name" value="SIS"/>
    <property type="match status" value="1"/>
</dbReference>
<protein>
    <submittedName>
        <fullName evidence="6">RpiR family transcriptional regulator</fullName>
    </submittedName>
</protein>
<dbReference type="PANTHER" id="PTHR30514:SF1">
    <property type="entry name" value="HTH-TYPE TRANSCRIPTIONAL REGULATOR HEXR-RELATED"/>
    <property type="match status" value="1"/>
</dbReference>
<evidence type="ECO:0000256" key="1">
    <source>
        <dbReference type="ARBA" id="ARBA00023015"/>
    </source>
</evidence>
<dbReference type="SUPFAM" id="SSF53697">
    <property type="entry name" value="SIS domain"/>
    <property type="match status" value="1"/>
</dbReference>
<dbReference type="AlphaFoldDB" id="A0A3M0A5T4"/>
<organism evidence="6 7">
    <name type="scientific">Umboniibacter marinipuniceus</name>
    <dbReference type="NCBI Taxonomy" id="569599"/>
    <lineage>
        <taxon>Bacteria</taxon>
        <taxon>Pseudomonadati</taxon>
        <taxon>Pseudomonadota</taxon>
        <taxon>Gammaproteobacteria</taxon>
        <taxon>Cellvibrionales</taxon>
        <taxon>Cellvibrionaceae</taxon>
        <taxon>Umboniibacter</taxon>
    </lineage>
</organism>
<accession>A0A3M0A5T4</accession>
<comment type="caution">
    <text evidence="6">The sequence shown here is derived from an EMBL/GenBank/DDBJ whole genome shotgun (WGS) entry which is preliminary data.</text>
</comment>
<dbReference type="Gene3D" id="3.40.50.10490">
    <property type="entry name" value="Glucose-6-phosphate isomerase like protein, domain 1"/>
    <property type="match status" value="1"/>
</dbReference>
<keyword evidence="3" id="KW-0804">Transcription</keyword>
<keyword evidence="2" id="KW-0238">DNA-binding</keyword>
<dbReference type="InterPro" id="IPR001347">
    <property type="entry name" value="SIS_dom"/>
</dbReference>
<dbReference type="SUPFAM" id="SSF46689">
    <property type="entry name" value="Homeodomain-like"/>
    <property type="match status" value="1"/>
</dbReference>
<feature type="domain" description="HTH rpiR-type" evidence="4">
    <location>
        <begin position="2"/>
        <end position="78"/>
    </location>
</feature>
<dbReference type="PANTHER" id="PTHR30514">
    <property type="entry name" value="GLUCOKINASE"/>
    <property type="match status" value="1"/>
</dbReference>
<dbReference type="OrthoDB" id="257751at2"/>
<evidence type="ECO:0000313" key="7">
    <source>
        <dbReference type="Proteomes" id="UP000267187"/>
    </source>
</evidence>
<feature type="domain" description="SIS" evidence="5">
    <location>
        <begin position="121"/>
        <end position="260"/>
    </location>
</feature>
<sequence>MSELQVQMEASLASLSTAERAVAEVILADVVSATRISTAELAAKAEVSPPTVGRLAKRLGCDGFPDLKLKLASSVAVDAQFSGGVIDDSSDSDIVHGLIRQAKADLDALPAAVNSVDMNAVEQALNKAKRLEFYGIGAAAAVAADAQHRFFRMGVSAVYYEDILKQRMAAVAADESVCIVLFSFTGRTSLTIEVAELAKQSNATVIAITRAGSSLAKVADFVLPIRSTENTELVTPMSSRLLMMMWVDLLSTAMYRLRGERAKSTYQRVKKSLADTRK</sequence>
<dbReference type="Pfam" id="PF01418">
    <property type="entry name" value="HTH_6"/>
    <property type="match status" value="1"/>
</dbReference>
<dbReference type="EMBL" id="REFJ01000003">
    <property type="protein sequence ID" value="RMA79977.1"/>
    <property type="molecule type" value="Genomic_DNA"/>
</dbReference>
<dbReference type="Gene3D" id="1.10.10.10">
    <property type="entry name" value="Winged helix-like DNA-binding domain superfamily/Winged helix DNA-binding domain"/>
    <property type="match status" value="1"/>
</dbReference>
<dbReference type="GO" id="GO:0097367">
    <property type="term" value="F:carbohydrate derivative binding"/>
    <property type="evidence" value="ECO:0007669"/>
    <property type="project" value="InterPro"/>
</dbReference>
<dbReference type="PROSITE" id="PS51071">
    <property type="entry name" value="HTH_RPIR"/>
    <property type="match status" value="1"/>
</dbReference>